<dbReference type="Gene3D" id="3.30.530.20">
    <property type="match status" value="1"/>
</dbReference>
<evidence type="ECO:0000313" key="4">
    <source>
        <dbReference type="Proteomes" id="UP000263900"/>
    </source>
</evidence>
<protein>
    <submittedName>
        <fullName evidence="3">ATPase</fullName>
    </submittedName>
</protein>
<dbReference type="InterPro" id="IPR023393">
    <property type="entry name" value="START-like_dom_sf"/>
</dbReference>
<dbReference type="SUPFAM" id="SSF55961">
    <property type="entry name" value="Bet v1-like"/>
    <property type="match status" value="1"/>
</dbReference>
<evidence type="ECO:0000259" key="2">
    <source>
        <dbReference type="Pfam" id="PF08327"/>
    </source>
</evidence>
<dbReference type="CDD" id="cd07814">
    <property type="entry name" value="SRPBCC_CalC_Aha1-like"/>
    <property type="match status" value="1"/>
</dbReference>
<dbReference type="Pfam" id="PF08327">
    <property type="entry name" value="AHSA1"/>
    <property type="match status" value="1"/>
</dbReference>
<dbReference type="KEGG" id="pseg:D3H65_13120"/>
<accession>A0A3B7MNC9</accession>
<feature type="domain" description="Activator of Hsp90 ATPase homologue 1/2-like C-terminal" evidence="2">
    <location>
        <begin position="11"/>
        <end position="113"/>
    </location>
</feature>
<organism evidence="3 4">
    <name type="scientific">Paraflavitalea soli</name>
    <dbReference type="NCBI Taxonomy" id="2315862"/>
    <lineage>
        <taxon>Bacteria</taxon>
        <taxon>Pseudomonadati</taxon>
        <taxon>Bacteroidota</taxon>
        <taxon>Chitinophagia</taxon>
        <taxon>Chitinophagales</taxon>
        <taxon>Chitinophagaceae</taxon>
        <taxon>Paraflavitalea</taxon>
    </lineage>
</organism>
<gene>
    <name evidence="3" type="ORF">D3H65_13120</name>
</gene>
<dbReference type="EMBL" id="CP032157">
    <property type="protein sequence ID" value="AXY74869.1"/>
    <property type="molecule type" value="Genomic_DNA"/>
</dbReference>
<name>A0A3B7MNC9_9BACT</name>
<comment type="similarity">
    <text evidence="1">Belongs to the AHA1 family.</text>
</comment>
<dbReference type="Proteomes" id="UP000263900">
    <property type="component" value="Chromosome"/>
</dbReference>
<sequence>MATYTSNINIKAPASKVFDALTQPELVKQWQYGKLLTTDWQVGGAIRFSAEYEGKMLEQWGTILDLRPNELVKYNLFTPRPNQEDKIENYTITSYVLTQQDGITHIQIIHEDNRPQVFAPQSLKGILVALRNIAEAD</sequence>
<dbReference type="InterPro" id="IPR013538">
    <property type="entry name" value="ASHA1/2-like_C"/>
</dbReference>
<keyword evidence="4" id="KW-1185">Reference proteome</keyword>
<reference evidence="3 4" key="1">
    <citation type="submission" date="2018-09" db="EMBL/GenBank/DDBJ databases">
        <title>Genome sequencing of strain 6GH32-13.</title>
        <authorList>
            <person name="Weon H.-Y."/>
            <person name="Heo J."/>
            <person name="Kwon S.-W."/>
        </authorList>
    </citation>
    <scope>NUCLEOTIDE SEQUENCE [LARGE SCALE GENOMIC DNA]</scope>
    <source>
        <strain evidence="3 4">5GH32-13</strain>
    </source>
</reference>
<evidence type="ECO:0000256" key="1">
    <source>
        <dbReference type="ARBA" id="ARBA00006817"/>
    </source>
</evidence>
<proteinExistence type="inferred from homology"/>
<dbReference type="RefSeq" id="WP_119050752.1">
    <property type="nucleotide sequence ID" value="NZ_CP032157.1"/>
</dbReference>
<dbReference type="OrthoDB" id="2355173at2"/>
<evidence type="ECO:0000313" key="3">
    <source>
        <dbReference type="EMBL" id="AXY74869.1"/>
    </source>
</evidence>
<dbReference type="AlphaFoldDB" id="A0A3B7MNC9"/>